<feature type="domain" description="Peptidoglycan hydrolase PcsB coiled-coil" evidence="5">
    <location>
        <begin position="110"/>
        <end position="175"/>
    </location>
</feature>
<gene>
    <name evidence="6" type="ORF">E6K72_07935</name>
</gene>
<dbReference type="SUPFAM" id="SSF51261">
    <property type="entry name" value="Duplicated hybrid motif"/>
    <property type="match status" value="1"/>
</dbReference>
<evidence type="ECO:0000313" key="7">
    <source>
        <dbReference type="Proteomes" id="UP000317716"/>
    </source>
</evidence>
<dbReference type="InterPro" id="IPR050570">
    <property type="entry name" value="Cell_wall_metabolism_enzyme"/>
</dbReference>
<dbReference type="AlphaFoldDB" id="A0A538SS65"/>
<organism evidence="6 7">
    <name type="scientific">Eiseniibacteriota bacterium</name>
    <dbReference type="NCBI Taxonomy" id="2212470"/>
    <lineage>
        <taxon>Bacteria</taxon>
        <taxon>Candidatus Eiseniibacteriota</taxon>
    </lineage>
</organism>
<keyword evidence="2" id="KW-0175">Coiled coil</keyword>
<evidence type="ECO:0000256" key="2">
    <source>
        <dbReference type="SAM" id="Coils"/>
    </source>
</evidence>
<comment type="caution">
    <text evidence="6">The sequence shown here is derived from an EMBL/GenBank/DDBJ whole genome shotgun (WGS) entry which is preliminary data.</text>
</comment>
<dbReference type="InterPro" id="IPR011055">
    <property type="entry name" value="Dup_hybrid_motif"/>
</dbReference>
<dbReference type="PANTHER" id="PTHR21666">
    <property type="entry name" value="PEPTIDASE-RELATED"/>
    <property type="match status" value="1"/>
</dbReference>
<reference evidence="6 7" key="1">
    <citation type="journal article" date="2019" name="Nat. Microbiol.">
        <title>Mediterranean grassland soil C-N compound turnover is dependent on rainfall and depth, and is mediated by genomically divergent microorganisms.</title>
        <authorList>
            <person name="Diamond S."/>
            <person name="Andeer P.F."/>
            <person name="Li Z."/>
            <person name="Crits-Christoph A."/>
            <person name="Burstein D."/>
            <person name="Anantharaman K."/>
            <person name="Lane K.R."/>
            <person name="Thomas B.C."/>
            <person name="Pan C."/>
            <person name="Northen T.R."/>
            <person name="Banfield J.F."/>
        </authorList>
    </citation>
    <scope>NUCLEOTIDE SEQUENCE [LARGE SCALE GENOMIC DNA]</scope>
    <source>
        <strain evidence="6">WS_2</strain>
    </source>
</reference>
<feature type="chain" id="PRO_5022149227" evidence="3">
    <location>
        <begin position="29"/>
        <end position="401"/>
    </location>
</feature>
<evidence type="ECO:0000313" key="6">
    <source>
        <dbReference type="EMBL" id="TMQ54219.1"/>
    </source>
</evidence>
<keyword evidence="1 3" id="KW-0732">Signal</keyword>
<evidence type="ECO:0000256" key="3">
    <source>
        <dbReference type="SAM" id="SignalP"/>
    </source>
</evidence>
<accession>A0A538SS65</accession>
<evidence type="ECO:0000259" key="5">
    <source>
        <dbReference type="Pfam" id="PF24568"/>
    </source>
</evidence>
<dbReference type="Pfam" id="PF24568">
    <property type="entry name" value="CC_PcsB"/>
    <property type="match status" value="1"/>
</dbReference>
<protein>
    <submittedName>
        <fullName evidence="6">Uncharacterized protein</fullName>
    </submittedName>
</protein>
<evidence type="ECO:0000259" key="4">
    <source>
        <dbReference type="Pfam" id="PF01551"/>
    </source>
</evidence>
<name>A0A538SS65_UNCEI</name>
<feature type="coiled-coil region" evidence="2">
    <location>
        <begin position="156"/>
        <end position="253"/>
    </location>
</feature>
<proteinExistence type="predicted"/>
<dbReference type="Gene3D" id="2.70.70.10">
    <property type="entry name" value="Glucose Permease (Domain IIA)"/>
    <property type="match status" value="1"/>
</dbReference>
<dbReference type="PANTHER" id="PTHR21666:SF289">
    <property type="entry name" value="L-ALA--D-GLU ENDOPEPTIDASE"/>
    <property type="match status" value="1"/>
</dbReference>
<evidence type="ECO:0000256" key="1">
    <source>
        <dbReference type="ARBA" id="ARBA00022729"/>
    </source>
</evidence>
<dbReference type="EMBL" id="VBOS01000277">
    <property type="protein sequence ID" value="TMQ54219.1"/>
    <property type="molecule type" value="Genomic_DNA"/>
</dbReference>
<dbReference type="CDD" id="cd12797">
    <property type="entry name" value="M23_peptidase"/>
    <property type="match status" value="1"/>
</dbReference>
<sequence>MKREASLGVAPCAAALAAALLLLAPAFAQDSLETAKRHKLDEARRMARENREAATRLRGQETQELTKLHRAERQLNFTRKRMSLLQRRRRNLDQQLQGTRVDLERSMLSLDQRRQQLARRMRNLYKYGTARELEFLLSPQSFGQLLARWDYLVLIAEQDRLLLEDVRARKDEVEANQQRLQINLNEIQRTAQRTTAENDRLDGLRRERESSVLAIQTQRKNYEAAAAELERTVHSIQRLLQNLESNRKAETARAKAEGRTPQPYSAGDFARAEGSLEWPLHGSLVGHFGPETHPKWGTVTPNNGVDIEAAVGTPVRAVARARVEYISEDYGTYGQMIILNHGDGYFTLYGHLSEIDVTVGQEVEAGKQIARSGDSGSLKGPILHFEVRKGGTPLDPEQWLK</sequence>
<dbReference type="GO" id="GO:0004222">
    <property type="term" value="F:metalloendopeptidase activity"/>
    <property type="evidence" value="ECO:0007669"/>
    <property type="project" value="TreeGrafter"/>
</dbReference>
<feature type="domain" description="M23ase beta-sheet core" evidence="4">
    <location>
        <begin position="301"/>
        <end position="396"/>
    </location>
</feature>
<feature type="coiled-coil region" evidence="2">
    <location>
        <begin position="40"/>
        <end position="120"/>
    </location>
</feature>
<dbReference type="InterPro" id="IPR016047">
    <property type="entry name" value="M23ase_b-sheet_dom"/>
</dbReference>
<feature type="signal peptide" evidence="3">
    <location>
        <begin position="1"/>
        <end position="28"/>
    </location>
</feature>
<dbReference type="Gene3D" id="6.10.250.3150">
    <property type="match status" value="1"/>
</dbReference>
<dbReference type="InterPro" id="IPR057309">
    <property type="entry name" value="PcsB_CC"/>
</dbReference>
<dbReference type="Pfam" id="PF01551">
    <property type="entry name" value="Peptidase_M23"/>
    <property type="match status" value="1"/>
</dbReference>
<dbReference type="Proteomes" id="UP000317716">
    <property type="component" value="Unassembled WGS sequence"/>
</dbReference>